<organism evidence="1 2">
    <name type="scientific">Actinoplanes sandaracinus</name>
    <dbReference type="NCBI Taxonomy" id="3045177"/>
    <lineage>
        <taxon>Bacteria</taxon>
        <taxon>Bacillati</taxon>
        <taxon>Actinomycetota</taxon>
        <taxon>Actinomycetes</taxon>
        <taxon>Micromonosporales</taxon>
        <taxon>Micromonosporaceae</taxon>
        <taxon>Actinoplanes</taxon>
    </lineage>
</organism>
<dbReference type="EMBL" id="JASCTH010000037">
    <property type="protein sequence ID" value="MDI6104845.1"/>
    <property type="molecule type" value="Genomic_DNA"/>
</dbReference>
<evidence type="ECO:0000313" key="2">
    <source>
        <dbReference type="Proteomes" id="UP001241758"/>
    </source>
</evidence>
<keyword evidence="2" id="KW-1185">Reference proteome</keyword>
<evidence type="ECO:0008006" key="3">
    <source>
        <dbReference type="Google" id="ProtNLM"/>
    </source>
</evidence>
<reference evidence="1 2" key="1">
    <citation type="submission" date="2023-05" db="EMBL/GenBank/DDBJ databases">
        <title>Actinoplanes sp. NEAU-A12 genome sequencing.</title>
        <authorList>
            <person name="Wang Z.-S."/>
        </authorList>
    </citation>
    <scope>NUCLEOTIDE SEQUENCE [LARGE SCALE GENOMIC DNA]</scope>
    <source>
        <strain evidence="1 2">NEAU-A12</strain>
    </source>
</reference>
<gene>
    <name evidence="1" type="ORF">QLQ12_40290</name>
</gene>
<dbReference type="InterPro" id="IPR016024">
    <property type="entry name" value="ARM-type_fold"/>
</dbReference>
<dbReference type="Proteomes" id="UP001241758">
    <property type="component" value="Unassembled WGS sequence"/>
</dbReference>
<evidence type="ECO:0000313" key="1">
    <source>
        <dbReference type="EMBL" id="MDI6104845.1"/>
    </source>
</evidence>
<accession>A0ABT6WYL9</accession>
<name>A0ABT6WYL9_9ACTN</name>
<protein>
    <recommendedName>
        <fullName evidence="3">HEAT repeat domain-containing protein</fullName>
    </recommendedName>
</protein>
<sequence length="427" mass="46144">MSGDGETIEYETAGTLFGALQRGLGRGAIRAATEAGAAEAVFRCVKRDQRWDTQVEDRTVYLARLVRDLELPLAPLLGLLGNPPGADGYGRDETFGNVLSVLTALGTAGNDEAVEGLRLYVAAGPRWAEVLEQVAEEWPRDWWDGLLTVARHRIPDAGDNIWWGGRPWTDWAAADEAVEARLAVWEAGYAAARAAPYRLGAGGIADAPAERLLAAIRADGGPWLSALMELNRRGPEPALLPLLDMLAERAESPGAQYAAVGKAVRLLGQRALPHARRWVAGPEHPLADQAVHVLADHGDVTDVPVLLAVWERLAREPEQHCGYDVVAEGLARIGGPTAGRVVPWLRERWVTPHSYERAAYLRALLALDPEGADPLLVEGLWDCEKAVRTIAAQRAGLTPVVRDQLAALRDDPIEEKAVRAIAAARLA</sequence>
<dbReference type="SUPFAM" id="SSF48371">
    <property type="entry name" value="ARM repeat"/>
    <property type="match status" value="1"/>
</dbReference>
<comment type="caution">
    <text evidence="1">The sequence shown here is derived from an EMBL/GenBank/DDBJ whole genome shotgun (WGS) entry which is preliminary data.</text>
</comment>
<proteinExistence type="predicted"/>
<dbReference type="RefSeq" id="WP_282766269.1">
    <property type="nucleotide sequence ID" value="NZ_JASCTH010000037.1"/>
</dbReference>